<keyword evidence="1" id="KW-0488">Methylation</keyword>
<dbReference type="PANTHER" id="PTHR45868">
    <property type="entry name" value="HEAVY METAL-ASSOCIATED ISOPRENYLATED PLANT PROTEIN 33-RELATED"/>
    <property type="match status" value="1"/>
</dbReference>
<dbReference type="SUPFAM" id="SSF55008">
    <property type="entry name" value="HMA, heavy metal-associated domain"/>
    <property type="match status" value="1"/>
</dbReference>
<keyword evidence="3" id="KW-0449">Lipoprotein</keyword>
<comment type="similarity">
    <text evidence="4">Belongs to the HIPP family.</text>
</comment>
<dbReference type="EMBL" id="KZ305034">
    <property type="protein sequence ID" value="PIA44454.1"/>
    <property type="molecule type" value="Genomic_DNA"/>
</dbReference>
<dbReference type="PROSITE" id="PS50846">
    <property type="entry name" value="HMA_2"/>
    <property type="match status" value="1"/>
</dbReference>
<feature type="domain" description="HMA" evidence="6">
    <location>
        <begin position="18"/>
        <end position="81"/>
    </location>
</feature>
<dbReference type="Proteomes" id="UP000230069">
    <property type="component" value="Unassembled WGS sequence"/>
</dbReference>
<evidence type="ECO:0000256" key="1">
    <source>
        <dbReference type="ARBA" id="ARBA00022481"/>
    </source>
</evidence>
<dbReference type="InParanoid" id="A0A2G5DLS1"/>
<evidence type="ECO:0000256" key="4">
    <source>
        <dbReference type="ARBA" id="ARBA00024045"/>
    </source>
</evidence>
<keyword evidence="2" id="KW-0479">Metal-binding</keyword>
<dbReference type="GO" id="GO:0046872">
    <property type="term" value="F:metal ion binding"/>
    <property type="evidence" value="ECO:0007669"/>
    <property type="project" value="UniProtKB-KW"/>
</dbReference>
<feature type="compositionally biased region" description="Polar residues" evidence="5">
    <location>
        <begin position="156"/>
        <end position="172"/>
    </location>
</feature>
<dbReference type="FunCoup" id="A0A2G5DLS1">
    <property type="interactions" value="24"/>
</dbReference>
<evidence type="ECO:0000256" key="5">
    <source>
        <dbReference type="SAM" id="MobiDB-lite"/>
    </source>
</evidence>
<gene>
    <name evidence="7" type="ORF">AQUCO_01700211v1</name>
</gene>
<dbReference type="OrthoDB" id="689350at2759"/>
<proteinExistence type="inferred from homology"/>
<evidence type="ECO:0000256" key="2">
    <source>
        <dbReference type="ARBA" id="ARBA00022723"/>
    </source>
</evidence>
<feature type="compositionally biased region" description="Low complexity" evidence="5">
    <location>
        <begin position="127"/>
        <end position="143"/>
    </location>
</feature>
<dbReference type="CDD" id="cd00371">
    <property type="entry name" value="HMA"/>
    <property type="match status" value="1"/>
</dbReference>
<dbReference type="AlphaFoldDB" id="A0A2G5DLS1"/>
<reference evidence="7 8" key="1">
    <citation type="submission" date="2017-09" db="EMBL/GenBank/DDBJ databases">
        <title>WGS assembly of Aquilegia coerulea Goldsmith.</title>
        <authorList>
            <person name="Hodges S."/>
            <person name="Kramer E."/>
            <person name="Nordborg M."/>
            <person name="Tomkins J."/>
            <person name="Borevitz J."/>
            <person name="Derieg N."/>
            <person name="Yan J."/>
            <person name="Mihaltcheva S."/>
            <person name="Hayes R.D."/>
            <person name="Rokhsar D."/>
        </authorList>
    </citation>
    <scope>NUCLEOTIDE SEQUENCE [LARGE SCALE GENOMIC DNA]</scope>
    <source>
        <strain evidence="8">cv. Goldsmith</strain>
    </source>
</reference>
<feature type="compositionally biased region" description="Basic and acidic residues" evidence="5">
    <location>
        <begin position="144"/>
        <end position="155"/>
    </location>
</feature>
<name>A0A2G5DLS1_AQUCA</name>
<evidence type="ECO:0000313" key="8">
    <source>
        <dbReference type="Proteomes" id="UP000230069"/>
    </source>
</evidence>
<feature type="compositionally biased region" description="Basic and acidic residues" evidence="5">
    <location>
        <begin position="174"/>
        <end position="185"/>
    </location>
</feature>
<dbReference type="Pfam" id="PF00403">
    <property type="entry name" value="HMA"/>
    <property type="match status" value="1"/>
</dbReference>
<organism evidence="7 8">
    <name type="scientific">Aquilegia coerulea</name>
    <name type="common">Rocky mountain columbine</name>
    <dbReference type="NCBI Taxonomy" id="218851"/>
    <lineage>
        <taxon>Eukaryota</taxon>
        <taxon>Viridiplantae</taxon>
        <taxon>Streptophyta</taxon>
        <taxon>Embryophyta</taxon>
        <taxon>Tracheophyta</taxon>
        <taxon>Spermatophyta</taxon>
        <taxon>Magnoliopsida</taxon>
        <taxon>Ranunculales</taxon>
        <taxon>Ranunculaceae</taxon>
        <taxon>Thalictroideae</taxon>
        <taxon>Aquilegia</taxon>
    </lineage>
</organism>
<evidence type="ECO:0000259" key="6">
    <source>
        <dbReference type="PROSITE" id="PS50846"/>
    </source>
</evidence>
<sequence>MASTPSKQVEEATGPLEYQTWVLKVSIHCEGCKRKVKKVLQNIEGVYTTTVDSQQHKVTVTGNVDAETLIKKLMKTGKHAELWPEKAEKKEKKQQQSKGKNKEITQNDLKSSEESSFKDQKKETEQVEVVVLKNTTISNTDNNSNKDDESVKNRESSVPSSENSVKDNGNSQSKAKESKSEEKSPENVPTDDQSPEKKENESNGVAEKSGGGSGKSGKKKGKKGQKCNGTEGGGENPKDAVESSVSSTPLPYNAIPPRQHVYQYPMYGPPAPPPAYAVSYNTAYPSNSASYYAPSPSSPPYTYIHPQSYGPLPFDSFPMHHNEGYPYPPPSDSFEIFSDENANGCVIM</sequence>
<dbReference type="InterPro" id="IPR036163">
    <property type="entry name" value="HMA_dom_sf"/>
</dbReference>
<feature type="compositionally biased region" description="Basic residues" evidence="5">
    <location>
        <begin position="216"/>
        <end position="225"/>
    </location>
</feature>
<dbReference type="InterPro" id="IPR006121">
    <property type="entry name" value="HMA_dom"/>
</dbReference>
<feature type="region of interest" description="Disordered" evidence="5">
    <location>
        <begin position="80"/>
        <end position="254"/>
    </location>
</feature>
<dbReference type="Gene3D" id="3.30.70.100">
    <property type="match status" value="1"/>
</dbReference>
<dbReference type="FunFam" id="3.30.70.100:FF:000008">
    <property type="entry name" value="Copper transport protein ATOX1"/>
    <property type="match status" value="1"/>
</dbReference>
<keyword evidence="8" id="KW-1185">Reference proteome</keyword>
<keyword evidence="3" id="KW-0636">Prenylation</keyword>
<dbReference type="STRING" id="218851.A0A2G5DLS1"/>
<dbReference type="PANTHER" id="PTHR45868:SF80">
    <property type="entry name" value="F15K9.8-RELATED"/>
    <property type="match status" value="1"/>
</dbReference>
<evidence type="ECO:0000256" key="3">
    <source>
        <dbReference type="ARBA" id="ARBA00023289"/>
    </source>
</evidence>
<feature type="compositionally biased region" description="Basic and acidic residues" evidence="5">
    <location>
        <begin position="80"/>
        <end position="125"/>
    </location>
</feature>
<protein>
    <recommendedName>
        <fullName evidence="6">HMA domain-containing protein</fullName>
    </recommendedName>
</protein>
<evidence type="ECO:0000313" key="7">
    <source>
        <dbReference type="EMBL" id="PIA44454.1"/>
    </source>
</evidence>
<accession>A0A2G5DLS1</accession>